<protein>
    <submittedName>
        <fullName evidence="1">RCG20566</fullName>
    </submittedName>
</protein>
<evidence type="ECO:0000313" key="2">
    <source>
        <dbReference type="Proteomes" id="UP000234681"/>
    </source>
</evidence>
<gene>
    <name evidence="1" type="ORF">rCG_20566</name>
</gene>
<dbReference type="Proteomes" id="UP000234681">
    <property type="component" value="Chromosome 18"/>
</dbReference>
<name>A6K5H9_RAT</name>
<organism evidence="1 2">
    <name type="scientific">Rattus norvegicus</name>
    <name type="common">Rat</name>
    <dbReference type="NCBI Taxonomy" id="10116"/>
    <lineage>
        <taxon>Eukaryota</taxon>
        <taxon>Metazoa</taxon>
        <taxon>Chordata</taxon>
        <taxon>Craniata</taxon>
        <taxon>Vertebrata</taxon>
        <taxon>Euteleostomi</taxon>
        <taxon>Mammalia</taxon>
        <taxon>Eutheria</taxon>
        <taxon>Euarchontoglires</taxon>
        <taxon>Glires</taxon>
        <taxon>Rodentia</taxon>
        <taxon>Myomorpha</taxon>
        <taxon>Muroidea</taxon>
        <taxon>Muridae</taxon>
        <taxon>Murinae</taxon>
        <taxon>Rattus</taxon>
    </lineage>
</organism>
<dbReference type="AlphaFoldDB" id="A6K5H9"/>
<accession>A6K5H9</accession>
<evidence type="ECO:0000313" key="1">
    <source>
        <dbReference type="EMBL" id="EDL75221.1"/>
    </source>
</evidence>
<feature type="non-terminal residue" evidence="1">
    <location>
        <position position="75"/>
    </location>
</feature>
<sequence>MEWLFPPLLQARLKLLLPPLDNGVSEFVPGLFVSTVLGTSILPQLLNTTGLPFCIKLIDQYTFLWCDTFLVNPIA</sequence>
<reference evidence="1 2" key="1">
    <citation type="submission" date="2005-09" db="EMBL/GenBank/DDBJ databases">
        <authorList>
            <person name="Mural R.J."/>
            <person name="Li P.W."/>
            <person name="Adams M.D."/>
            <person name="Amanatides P.G."/>
            <person name="Baden-Tillson H."/>
            <person name="Barnstead M."/>
            <person name="Chin S.H."/>
            <person name="Dew I."/>
            <person name="Evans C.A."/>
            <person name="Ferriera S."/>
            <person name="Flanigan M."/>
            <person name="Fosler C."/>
            <person name="Glodek A."/>
            <person name="Gu Z."/>
            <person name="Holt R.A."/>
            <person name="Jennings D."/>
            <person name="Kraft C.L."/>
            <person name="Lu F."/>
            <person name="Nguyen T."/>
            <person name="Nusskern D.R."/>
            <person name="Pfannkoch C.M."/>
            <person name="Sitter C."/>
            <person name="Sutton G.G."/>
            <person name="Venter J.C."/>
            <person name="Wang Z."/>
            <person name="Woodage T."/>
            <person name="Zheng X.H."/>
            <person name="Zhong F."/>
        </authorList>
    </citation>
    <scope>NUCLEOTIDE SEQUENCE [LARGE SCALE GENOMIC DNA]</scope>
    <source>
        <strain>BN</strain>
        <strain evidence="2">Sprague-Dawley</strain>
    </source>
</reference>
<proteinExistence type="predicted"/>
<dbReference type="EMBL" id="CH474021">
    <property type="protein sequence ID" value="EDL75221.1"/>
    <property type="molecule type" value="Genomic_DNA"/>
</dbReference>